<reference evidence="4" key="3">
    <citation type="journal article" date="2017" name="Nature">
        <title>Genome sequence of the progenitor of the wheat D genome Aegilops tauschii.</title>
        <authorList>
            <person name="Luo M.C."/>
            <person name="Gu Y.Q."/>
            <person name="Puiu D."/>
            <person name="Wang H."/>
            <person name="Twardziok S.O."/>
            <person name="Deal K.R."/>
            <person name="Huo N."/>
            <person name="Zhu T."/>
            <person name="Wang L."/>
            <person name="Wang Y."/>
            <person name="McGuire P.E."/>
            <person name="Liu S."/>
            <person name="Long H."/>
            <person name="Ramasamy R.K."/>
            <person name="Rodriguez J.C."/>
            <person name="Van S.L."/>
            <person name="Yuan L."/>
            <person name="Wang Z."/>
            <person name="Xia Z."/>
            <person name="Xiao L."/>
            <person name="Anderson O.D."/>
            <person name="Ouyang S."/>
            <person name="Liang Y."/>
            <person name="Zimin A.V."/>
            <person name="Pertea G."/>
            <person name="Qi P."/>
            <person name="Bennetzen J.L."/>
            <person name="Dai X."/>
            <person name="Dawson M.W."/>
            <person name="Muller H.G."/>
            <person name="Kugler K."/>
            <person name="Rivarola-Duarte L."/>
            <person name="Spannagl M."/>
            <person name="Mayer K.F.X."/>
            <person name="Lu F.H."/>
            <person name="Bevan M.W."/>
            <person name="Leroy P."/>
            <person name="Li P."/>
            <person name="You F.M."/>
            <person name="Sun Q."/>
            <person name="Liu Z."/>
            <person name="Lyons E."/>
            <person name="Wicker T."/>
            <person name="Salzberg S.L."/>
            <person name="Devos K.M."/>
            <person name="Dvorak J."/>
        </authorList>
    </citation>
    <scope>NUCLEOTIDE SEQUENCE [LARGE SCALE GENOMIC DNA]</scope>
    <source>
        <strain evidence="4">cv. AL8/78</strain>
    </source>
</reference>
<dbReference type="SUPFAM" id="SSF57756">
    <property type="entry name" value="Retrovirus zinc finger-like domains"/>
    <property type="match status" value="1"/>
</dbReference>
<evidence type="ECO:0000256" key="2">
    <source>
        <dbReference type="SAM" id="MobiDB-lite"/>
    </source>
</evidence>
<proteinExistence type="predicted"/>
<reference evidence="4" key="5">
    <citation type="journal article" date="2021" name="G3 (Bethesda)">
        <title>Aegilops tauschii genome assembly Aet v5.0 features greater sequence contiguity and improved annotation.</title>
        <authorList>
            <person name="Wang L."/>
            <person name="Zhu T."/>
            <person name="Rodriguez J.C."/>
            <person name="Deal K.R."/>
            <person name="Dubcovsky J."/>
            <person name="McGuire P.E."/>
            <person name="Lux T."/>
            <person name="Spannagl M."/>
            <person name="Mayer K.F.X."/>
            <person name="Baldrich P."/>
            <person name="Meyers B.C."/>
            <person name="Huo N."/>
            <person name="Gu Y.Q."/>
            <person name="Zhou H."/>
            <person name="Devos K.M."/>
            <person name="Bennetzen J.L."/>
            <person name="Unver T."/>
            <person name="Budak H."/>
            <person name="Gulick P.J."/>
            <person name="Galiba G."/>
            <person name="Kalapos B."/>
            <person name="Nelson D.R."/>
            <person name="Li P."/>
            <person name="You F.M."/>
            <person name="Luo M.C."/>
            <person name="Dvorak J."/>
        </authorList>
    </citation>
    <scope>NUCLEOTIDE SEQUENCE [LARGE SCALE GENOMIC DNA]</scope>
    <source>
        <strain evidence="4">cv. AL8/78</strain>
    </source>
</reference>
<dbReference type="Gramene" id="AET5Gv21016200.1">
    <property type="protein sequence ID" value="AET5Gv21016200.1"/>
    <property type="gene ID" value="AET5Gv21016200"/>
</dbReference>
<evidence type="ECO:0000256" key="1">
    <source>
        <dbReference type="PROSITE-ProRule" id="PRU00047"/>
    </source>
</evidence>
<keyword evidence="5" id="KW-1185">Reference proteome</keyword>
<protein>
    <recommendedName>
        <fullName evidence="3">CCHC-type domain-containing protein</fullName>
    </recommendedName>
</protein>
<dbReference type="STRING" id="200361.A0A453M270"/>
<dbReference type="GO" id="GO:0003676">
    <property type="term" value="F:nucleic acid binding"/>
    <property type="evidence" value="ECO:0007669"/>
    <property type="project" value="InterPro"/>
</dbReference>
<dbReference type="Pfam" id="PF13976">
    <property type="entry name" value="gag_pre-integrs"/>
    <property type="match status" value="1"/>
</dbReference>
<dbReference type="InterPro" id="IPR001878">
    <property type="entry name" value="Znf_CCHC"/>
</dbReference>
<dbReference type="InterPro" id="IPR025724">
    <property type="entry name" value="GAG-pre-integrase_dom"/>
</dbReference>
<dbReference type="Pfam" id="PF22936">
    <property type="entry name" value="Pol_BBD"/>
    <property type="match status" value="1"/>
</dbReference>
<dbReference type="EnsemblPlants" id="AET5Gv21016200.1">
    <property type="protein sequence ID" value="AET5Gv21016200.1"/>
    <property type="gene ID" value="AET5Gv21016200"/>
</dbReference>
<dbReference type="GO" id="GO:0008270">
    <property type="term" value="F:zinc ion binding"/>
    <property type="evidence" value="ECO:0007669"/>
    <property type="project" value="UniProtKB-KW"/>
</dbReference>
<name>A0A453M270_AEGTS</name>
<feature type="compositionally biased region" description="Basic residues" evidence="2">
    <location>
        <begin position="228"/>
        <end position="245"/>
    </location>
</feature>
<keyword evidence="1" id="KW-0863">Zinc-finger</keyword>
<organism evidence="4 5">
    <name type="scientific">Aegilops tauschii subsp. strangulata</name>
    <name type="common">Goatgrass</name>
    <dbReference type="NCBI Taxonomy" id="200361"/>
    <lineage>
        <taxon>Eukaryota</taxon>
        <taxon>Viridiplantae</taxon>
        <taxon>Streptophyta</taxon>
        <taxon>Embryophyta</taxon>
        <taxon>Tracheophyta</taxon>
        <taxon>Spermatophyta</taxon>
        <taxon>Magnoliopsida</taxon>
        <taxon>Liliopsida</taxon>
        <taxon>Poales</taxon>
        <taxon>Poaceae</taxon>
        <taxon>BOP clade</taxon>
        <taxon>Pooideae</taxon>
        <taxon>Triticodae</taxon>
        <taxon>Triticeae</taxon>
        <taxon>Triticinae</taxon>
        <taxon>Aegilops</taxon>
    </lineage>
</organism>
<sequence length="511" mass="56297">MSSSSGASQTSLNRQVTEKLTRTNYVLWRTQVIPQLRGAGVYGYVDGTQPEPTKLLVTTKDGKEVSSSPNPLHPIWVREDQQVLGYLLNNLTREVLLTVTTVTTAGALWTTLAGMFSSQSASRINNIRTSLINAQKGNLSVASYFAAMRGYADELAAAGKAIPDDELASYIIHGLDADYQPLVSALDARVTGVTLDELFAMLSNFDQRMAQFQGAGSGGFKSSANAATRRRGGVSRSRGPSRNKGRSSGGGNRGATPPRFGGRGRRGRGAGGGGRNRPDTPWCQICGKVGHTAKDCWYRYEEDDYDSQDEEKVAAAADGSYGVDTNWYVDSGATNHITNELEKVTMKEKYRGKDQIHTASGEGMSISHFGHSIFRTPHHNIHLRKFLHVPSANKSLLSVHRIALDNHVFLEFHPYFFLIKDQATRTILYRGRCVGGLYPLIPEFRRPNKYACGAIKLSSTRWHDRLGHASFSLVEKLLRKNKLPFVGERHNETICDLCQKVKKSSVALPNF</sequence>
<evidence type="ECO:0000313" key="5">
    <source>
        <dbReference type="Proteomes" id="UP000015105"/>
    </source>
</evidence>
<keyword evidence="1" id="KW-0862">Zinc</keyword>
<feature type="region of interest" description="Disordered" evidence="2">
    <location>
        <begin position="215"/>
        <end position="284"/>
    </location>
</feature>
<dbReference type="Pfam" id="PF14223">
    <property type="entry name" value="Retrotran_gag_2"/>
    <property type="match status" value="1"/>
</dbReference>
<accession>A0A453M270</accession>
<evidence type="ECO:0000313" key="4">
    <source>
        <dbReference type="EnsemblPlants" id="AET5Gv21016200.1"/>
    </source>
</evidence>
<dbReference type="PROSITE" id="PS50158">
    <property type="entry name" value="ZF_CCHC"/>
    <property type="match status" value="1"/>
</dbReference>
<keyword evidence="1" id="KW-0479">Metal-binding</keyword>
<dbReference type="InterPro" id="IPR054722">
    <property type="entry name" value="PolX-like_BBD"/>
</dbReference>
<dbReference type="PANTHER" id="PTHR47481">
    <property type="match status" value="1"/>
</dbReference>
<dbReference type="Proteomes" id="UP000015105">
    <property type="component" value="Chromosome 5D"/>
</dbReference>
<reference evidence="5" key="1">
    <citation type="journal article" date="2014" name="Science">
        <title>Ancient hybridizations among the ancestral genomes of bread wheat.</title>
        <authorList>
            <consortium name="International Wheat Genome Sequencing Consortium,"/>
            <person name="Marcussen T."/>
            <person name="Sandve S.R."/>
            <person name="Heier L."/>
            <person name="Spannagl M."/>
            <person name="Pfeifer M."/>
            <person name="Jakobsen K.S."/>
            <person name="Wulff B.B."/>
            <person name="Steuernagel B."/>
            <person name="Mayer K.F."/>
            <person name="Olsen O.A."/>
        </authorList>
    </citation>
    <scope>NUCLEOTIDE SEQUENCE [LARGE SCALE GENOMIC DNA]</scope>
    <source>
        <strain evidence="5">cv. AL8/78</strain>
    </source>
</reference>
<dbReference type="PANTHER" id="PTHR47481:SF31">
    <property type="entry name" value="OS01G0873500 PROTEIN"/>
    <property type="match status" value="1"/>
</dbReference>
<dbReference type="AlphaFoldDB" id="A0A453M270"/>
<evidence type="ECO:0000259" key="3">
    <source>
        <dbReference type="PROSITE" id="PS50158"/>
    </source>
</evidence>
<feature type="domain" description="CCHC-type" evidence="3">
    <location>
        <begin position="283"/>
        <end position="296"/>
    </location>
</feature>
<reference evidence="5" key="2">
    <citation type="journal article" date="2017" name="Nat. Plants">
        <title>The Aegilops tauschii genome reveals multiple impacts of transposons.</title>
        <authorList>
            <person name="Zhao G."/>
            <person name="Zou C."/>
            <person name="Li K."/>
            <person name="Wang K."/>
            <person name="Li T."/>
            <person name="Gao L."/>
            <person name="Zhang X."/>
            <person name="Wang H."/>
            <person name="Yang Z."/>
            <person name="Liu X."/>
            <person name="Jiang W."/>
            <person name="Mao L."/>
            <person name="Kong X."/>
            <person name="Jiao Y."/>
            <person name="Jia J."/>
        </authorList>
    </citation>
    <scope>NUCLEOTIDE SEQUENCE [LARGE SCALE GENOMIC DNA]</scope>
    <source>
        <strain evidence="5">cv. AL8/78</strain>
    </source>
</reference>
<reference evidence="4" key="4">
    <citation type="submission" date="2019-03" db="UniProtKB">
        <authorList>
            <consortium name="EnsemblPlants"/>
        </authorList>
    </citation>
    <scope>IDENTIFICATION</scope>
</reference>
<dbReference type="InterPro" id="IPR036875">
    <property type="entry name" value="Znf_CCHC_sf"/>
</dbReference>